<dbReference type="Proteomes" id="UP001608902">
    <property type="component" value="Unassembled WGS sequence"/>
</dbReference>
<comment type="similarity">
    <text evidence="2">Belongs to the dpy-19 family.</text>
</comment>
<keyword evidence="5 8" id="KW-0812">Transmembrane</keyword>
<feature type="transmembrane region" description="Helical" evidence="8">
    <location>
        <begin position="366"/>
        <end position="388"/>
    </location>
</feature>
<dbReference type="GO" id="GO:0016757">
    <property type="term" value="F:glycosyltransferase activity"/>
    <property type="evidence" value="ECO:0007669"/>
    <property type="project" value="UniProtKB-KW"/>
</dbReference>
<keyword evidence="6 8" id="KW-1133">Transmembrane helix</keyword>
<organism evidence="9 10">
    <name type="scientific">Gnathostoma spinigerum</name>
    <dbReference type="NCBI Taxonomy" id="75299"/>
    <lineage>
        <taxon>Eukaryota</taxon>
        <taxon>Metazoa</taxon>
        <taxon>Ecdysozoa</taxon>
        <taxon>Nematoda</taxon>
        <taxon>Chromadorea</taxon>
        <taxon>Rhabditida</taxon>
        <taxon>Spirurina</taxon>
        <taxon>Gnathostomatomorpha</taxon>
        <taxon>Gnathostomatoidea</taxon>
        <taxon>Gnathostomatidae</taxon>
        <taxon>Gnathostoma</taxon>
    </lineage>
</organism>
<accession>A0ABD6ENS1</accession>
<feature type="transmembrane region" description="Helical" evidence="8">
    <location>
        <begin position="48"/>
        <end position="69"/>
    </location>
</feature>
<feature type="transmembrane region" description="Helical" evidence="8">
    <location>
        <begin position="278"/>
        <end position="300"/>
    </location>
</feature>
<feature type="transmembrane region" description="Helical" evidence="8">
    <location>
        <begin position="112"/>
        <end position="129"/>
    </location>
</feature>
<keyword evidence="3" id="KW-0328">Glycosyltransferase</keyword>
<feature type="transmembrane region" description="Helical" evidence="8">
    <location>
        <begin position="89"/>
        <end position="105"/>
    </location>
</feature>
<dbReference type="InterPro" id="IPR018732">
    <property type="entry name" value="Dpy-19/Dpy-19-like"/>
</dbReference>
<dbReference type="AlphaFoldDB" id="A0ABD6ENS1"/>
<reference evidence="9 10" key="1">
    <citation type="submission" date="2024-08" db="EMBL/GenBank/DDBJ databases">
        <title>Gnathostoma spinigerum genome.</title>
        <authorList>
            <person name="Gonzalez-Bertolin B."/>
            <person name="Monzon S."/>
            <person name="Zaballos A."/>
            <person name="Jimenez P."/>
            <person name="Dekumyoy P."/>
            <person name="Varona S."/>
            <person name="Cuesta I."/>
            <person name="Sumanam S."/>
            <person name="Adisakwattana P."/>
            <person name="Gasser R.B."/>
            <person name="Hernandez-Gonzalez A."/>
            <person name="Young N.D."/>
            <person name="Perteguer M.J."/>
        </authorList>
    </citation>
    <scope>NUCLEOTIDE SEQUENCE [LARGE SCALE GENOMIC DNA]</scope>
    <source>
        <strain evidence="9">AL3</strain>
        <tissue evidence="9">Liver</tissue>
    </source>
</reference>
<evidence type="ECO:0000256" key="2">
    <source>
        <dbReference type="ARBA" id="ARBA00008744"/>
    </source>
</evidence>
<feature type="transmembrane region" description="Helical" evidence="8">
    <location>
        <begin position="321"/>
        <end position="339"/>
    </location>
</feature>
<sequence>MKWKVEVCWRTNRGQGLSPVDSCEGIGNQHYFYVTNVFNLFGTVATSIFFLGVLVSNSILGGLLAVASFFFNHGEATRVQWTPSLRESFGYPIFILQILLITFVLRNNLHGFRWWLLISYLTSLFMLFWQFAGFALSTQVGSLFAVFILDFVPLNTMMTILRGHMAGFLLGFCLLFGNEMLLTSLHFSSTVTFLFILYLDPLLRRIEFRPFYLLLTSAIFVTGCLSLRVLIGRSLHIEDDAHIFDILRSKFSDFANFHTRLYTCAREFDFLGMDTVSVLMKTLLLPAAIFASFSFLIYIFRTEVPTLLWRNLERSKPYPEIMYNLIQLVCFGLMAGLIMRLKLFLTPHLCIITALLANRKLMNVSFGFSIPLWIQRTFLFALLATMAFDGFSNIKKQRNIQGEYSNIDQEKLFEWIMRNTPADAVFAGTMPVMANVKLTTNRPIVNHPHYEDVGLRARTLTVYSLFSKKPLEEVYSSLKKMGIQYYVYQQAWCSQNNPKPECTYRSMWDLQDPANVRRESLCDIIQNAVITNNETLISPIKIVYNAYNYVVFKF</sequence>
<comment type="subcellular location">
    <subcellularLocation>
        <location evidence="1">Membrane</location>
        <topology evidence="1">Multi-pass membrane protein</topology>
    </subcellularLocation>
</comment>
<evidence type="ECO:0000256" key="6">
    <source>
        <dbReference type="ARBA" id="ARBA00022989"/>
    </source>
</evidence>
<evidence type="ECO:0000256" key="1">
    <source>
        <dbReference type="ARBA" id="ARBA00004141"/>
    </source>
</evidence>
<feature type="transmembrane region" description="Helical" evidence="8">
    <location>
        <begin position="183"/>
        <end position="199"/>
    </location>
</feature>
<dbReference type="GO" id="GO:0016020">
    <property type="term" value="C:membrane"/>
    <property type="evidence" value="ECO:0007669"/>
    <property type="project" value="UniProtKB-SubCell"/>
</dbReference>
<comment type="caution">
    <text evidence="9">The sequence shown here is derived from an EMBL/GenBank/DDBJ whole genome shotgun (WGS) entry which is preliminary data.</text>
</comment>
<dbReference type="PANTHER" id="PTHR31488">
    <property type="entry name" value="DPY-19-LIKE 1, LIKE (H. SAPIENS)"/>
    <property type="match status" value="1"/>
</dbReference>
<dbReference type="PANTHER" id="PTHR31488:SF1">
    <property type="entry name" value="C-MANNOSYLTRANSFERASE DPY19L1"/>
    <property type="match status" value="1"/>
</dbReference>
<gene>
    <name evidence="9" type="ORF">AB6A40_005026</name>
</gene>
<keyword evidence="7 8" id="KW-0472">Membrane</keyword>
<feature type="transmembrane region" description="Helical" evidence="8">
    <location>
        <begin position="211"/>
        <end position="231"/>
    </location>
</feature>
<evidence type="ECO:0000256" key="4">
    <source>
        <dbReference type="ARBA" id="ARBA00022679"/>
    </source>
</evidence>
<evidence type="ECO:0000256" key="7">
    <source>
        <dbReference type="ARBA" id="ARBA00023136"/>
    </source>
</evidence>
<evidence type="ECO:0000313" key="10">
    <source>
        <dbReference type="Proteomes" id="UP001608902"/>
    </source>
</evidence>
<keyword evidence="10" id="KW-1185">Reference proteome</keyword>
<keyword evidence="4" id="KW-0808">Transferase</keyword>
<name>A0ABD6ENS1_9BILA</name>
<protein>
    <submittedName>
        <fullName evidence="9">Uncharacterized protein</fullName>
    </submittedName>
</protein>
<evidence type="ECO:0000256" key="5">
    <source>
        <dbReference type="ARBA" id="ARBA00022692"/>
    </source>
</evidence>
<evidence type="ECO:0000256" key="8">
    <source>
        <dbReference type="SAM" id="Phobius"/>
    </source>
</evidence>
<proteinExistence type="inferred from homology"/>
<evidence type="ECO:0000313" key="9">
    <source>
        <dbReference type="EMBL" id="MFH4978317.1"/>
    </source>
</evidence>
<dbReference type="EMBL" id="JBGFUD010003076">
    <property type="protein sequence ID" value="MFH4978317.1"/>
    <property type="molecule type" value="Genomic_DNA"/>
</dbReference>
<dbReference type="Pfam" id="PF10034">
    <property type="entry name" value="Dpy19"/>
    <property type="match status" value="1"/>
</dbReference>
<evidence type="ECO:0000256" key="3">
    <source>
        <dbReference type="ARBA" id="ARBA00022676"/>
    </source>
</evidence>